<dbReference type="Proteomes" id="UP001222800">
    <property type="component" value="Chromosome"/>
</dbReference>
<name>A0ABY8EBG1_9FIRM</name>
<organism evidence="2 3">
    <name type="scientific">Tepidibacter hydrothermalis</name>
    <dbReference type="NCBI Taxonomy" id="3036126"/>
    <lineage>
        <taxon>Bacteria</taxon>
        <taxon>Bacillati</taxon>
        <taxon>Bacillota</taxon>
        <taxon>Clostridia</taxon>
        <taxon>Peptostreptococcales</taxon>
        <taxon>Peptostreptococcaceae</taxon>
        <taxon>Tepidibacter</taxon>
    </lineage>
</organism>
<feature type="transmembrane region" description="Helical" evidence="1">
    <location>
        <begin position="6"/>
        <end position="26"/>
    </location>
</feature>
<proteinExistence type="predicted"/>
<accession>A0ABY8EBG1</accession>
<keyword evidence="3" id="KW-1185">Reference proteome</keyword>
<evidence type="ECO:0000313" key="2">
    <source>
        <dbReference type="EMBL" id="WFD09235.1"/>
    </source>
</evidence>
<keyword evidence="1" id="KW-0812">Transmembrane</keyword>
<reference evidence="2 3" key="1">
    <citation type="submission" date="2023-03" db="EMBL/GenBank/DDBJ databases">
        <title>Complete genome sequence of Tepidibacter sp. SWIR-1, isolated from a deep-sea hydrothermal vent.</title>
        <authorList>
            <person name="Li X."/>
        </authorList>
    </citation>
    <scope>NUCLEOTIDE SEQUENCE [LARGE SCALE GENOMIC DNA]</scope>
    <source>
        <strain evidence="2 3">SWIR-1</strain>
    </source>
</reference>
<feature type="transmembrane region" description="Helical" evidence="1">
    <location>
        <begin position="142"/>
        <end position="159"/>
    </location>
</feature>
<feature type="transmembrane region" description="Helical" evidence="1">
    <location>
        <begin position="71"/>
        <end position="88"/>
    </location>
</feature>
<gene>
    <name evidence="2" type="ORF">P4S50_12665</name>
</gene>
<feature type="transmembrane region" description="Helical" evidence="1">
    <location>
        <begin position="108"/>
        <end position="130"/>
    </location>
</feature>
<protein>
    <submittedName>
        <fullName evidence="2">Uncharacterized protein</fullName>
    </submittedName>
</protein>
<keyword evidence="1" id="KW-1133">Transmembrane helix</keyword>
<evidence type="ECO:0000256" key="1">
    <source>
        <dbReference type="SAM" id="Phobius"/>
    </source>
</evidence>
<dbReference type="EMBL" id="CP120733">
    <property type="protein sequence ID" value="WFD09235.1"/>
    <property type="molecule type" value="Genomic_DNA"/>
</dbReference>
<feature type="transmembrane region" description="Helical" evidence="1">
    <location>
        <begin position="180"/>
        <end position="200"/>
    </location>
</feature>
<evidence type="ECO:0000313" key="3">
    <source>
        <dbReference type="Proteomes" id="UP001222800"/>
    </source>
</evidence>
<sequence length="202" mass="23377">MGEQLIGIHSLLATIVSSVFLLLALMDKDELENFAFNNALKISSVVNVIALLVYSLYSISLGHKNIDINVIFYSIEAISIVTLLLYYIDLKGFNLKVKIENEKFINILTYSSITISTLATISMLFEFKTFENTIGFIRYDELILFINAIFFTLIIPLLPKRKKLNLEEYKKEKKEIDKKFKMMYLVYIVIMVFVIIYIALKK</sequence>
<dbReference type="RefSeq" id="WP_277731158.1">
    <property type="nucleotide sequence ID" value="NZ_CP120733.1"/>
</dbReference>
<feature type="transmembrane region" description="Helical" evidence="1">
    <location>
        <begin position="38"/>
        <end position="59"/>
    </location>
</feature>
<keyword evidence="1" id="KW-0472">Membrane</keyword>